<name>A0A8R1HQH7_CAEJA</name>
<evidence type="ECO:0000256" key="4">
    <source>
        <dbReference type="SAM" id="MobiDB-lite"/>
    </source>
</evidence>
<keyword evidence="2 3" id="KW-0694">RNA-binding</keyword>
<accession>A0A8R1HQH7</accession>
<feature type="region of interest" description="Disordered" evidence="4">
    <location>
        <begin position="1"/>
        <end position="45"/>
    </location>
</feature>
<organism evidence="6 7">
    <name type="scientific">Caenorhabditis japonica</name>
    <dbReference type="NCBI Taxonomy" id="281687"/>
    <lineage>
        <taxon>Eukaryota</taxon>
        <taxon>Metazoa</taxon>
        <taxon>Ecdysozoa</taxon>
        <taxon>Nematoda</taxon>
        <taxon>Chromadorea</taxon>
        <taxon>Rhabditida</taxon>
        <taxon>Rhabditina</taxon>
        <taxon>Rhabditomorpha</taxon>
        <taxon>Rhabditoidea</taxon>
        <taxon>Rhabditidae</taxon>
        <taxon>Peloderinae</taxon>
        <taxon>Caenorhabditis</taxon>
    </lineage>
</organism>
<reference evidence="7" key="1">
    <citation type="submission" date="2010-08" db="EMBL/GenBank/DDBJ databases">
        <authorList>
            <consortium name="Caenorhabditis japonica Sequencing Consortium"/>
            <person name="Wilson R.K."/>
        </authorList>
    </citation>
    <scope>NUCLEOTIDE SEQUENCE [LARGE SCALE GENOMIC DNA]</scope>
    <source>
        <strain evidence="7">DF5081</strain>
    </source>
</reference>
<dbReference type="InterPro" id="IPR000504">
    <property type="entry name" value="RRM_dom"/>
</dbReference>
<dbReference type="InterPro" id="IPR050825">
    <property type="entry name" value="RBM42_RBP45_47-like"/>
</dbReference>
<evidence type="ECO:0000313" key="6">
    <source>
        <dbReference type="EnsemblMetazoa" id="CJA04319.1"/>
    </source>
</evidence>
<dbReference type="InterPro" id="IPR035979">
    <property type="entry name" value="RBD_domain_sf"/>
</dbReference>
<feature type="region of interest" description="Disordered" evidence="4">
    <location>
        <begin position="237"/>
        <end position="258"/>
    </location>
</feature>
<feature type="compositionally biased region" description="Acidic residues" evidence="4">
    <location>
        <begin position="10"/>
        <end position="22"/>
    </location>
</feature>
<evidence type="ECO:0000256" key="2">
    <source>
        <dbReference type="ARBA" id="ARBA00022884"/>
    </source>
</evidence>
<dbReference type="Pfam" id="PF00076">
    <property type="entry name" value="RRM_1"/>
    <property type="match status" value="2"/>
</dbReference>
<dbReference type="InterPro" id="IPR012677">
    <property type="entry name" value="Nucleotide-bd_a/b_plait_sf"/>
</dbReference>
<dbReference type="Proteomes" id="UP000005237">
    <property type="component" value="Unassembled WGS sequence"/>
</dbReference>
<evidence type="ECO:0000256" key="3">
    <source>
        <dbReference type="PROSITE-ProRule" id="PRU00176"/>
    </source>
</evidence>
<protein>
    <recommendedName>
        <fullName evidence="5">RRM domain-containing protein</fullName>
    </recommendedName>
</protein>
<proteinExistence type="predicted"/>
<dbReference type="GO" id="GO:0005829">
    <property type="term" value="C:cytosol"/>
    <property type="evidence" value="ECO:0007669"/>
    <property type="project" value="TreeGrafter"/>
</dbReference>
<evidence type="ECO:0000313" key="7">
    <source>
        <dbReference type="Proteomes" id="UP000005237"/>
    </source>
</evidence>
<dbReference type="AlphaFoldDB" id="A0A8R1HQH7"/>
<dbReference type="SUPFAM" id="SSF54928">
    <property type="entry name" value="RNA-binding domain, RBD"/>
    <property type="match status" value="1"/>
</dbReference>
<dbReference type="PANTHER" id="PTHR47640">
    <property type="entry name" value="TRNA SELENOCYSTEINE 1-ASSOCIATED PROTEIN 1-RELATED-RELATED"/>
    <property type="match status" value="1"/>
</dbReference>
<evidence type="ECO:0000256" key="1">
    <source>
        <dbReference type="ARBA" id="ARBA00022737"/>
    </source>
</evidence>
<feature type="domain" description="RRM" evidence="5">
    <location>
        <begin position="83"/>
        <end position="144"/>
    </location>
</feature>
<dbReference type="SMART" id="SM00360">
    <property type="entry name" value="RRM"/>
    <property type="match status" value="2"/>
</dbReference>
<feature type="domain" description="RRM" evidence="5">
    <location>
        <begin position="154"/>
        <end position="231"/>
    </location>
</feature>
<dbReference type="GO" id="GO:0003729">
    <property type="term" value="F:mRNA binding"/>
    <property type="evidence" value="ECO:0007669"/>
    <property type="project" value="InterPro"/>
</dbReference>
<reference evidence="6" key="2">
    <citation type="submission" date="2022-06" db="UniProtKB">
        <authorList>
            <consortium name="EnsemblMetazoa"/>
        </authorList>
    </citation>
    <scope>IDENTIFICATION</scope>
    <source>
        <strain evidence="6">DF5081</strain>
    </source>
</reference>
<keyword evidence="7" id="KW-1185">Reference proteome</keyword>
<keyword evidence="1" id="KW-0677">Repeat</keyword>
<dbReference type="EnsemblMetazoa" id="CJA04319.1">
    <property type="protein sequence ID" value="CJA04319.1"/>
    <property type="gene ID" value="WBGene00123523"/>
</dbReference>
<dbReference type="PROSITE" id="PS50102">
    <property type="entry name" value="RRM"/>
    <property type="match status" value="2"/>
</dbReference>
<dbReference type="GO" id="GO:0006376">
    <property type="term" value="P:mRNA splice site recognition"/>
    <property type="evidence" value="ECO:0007669"/>
    <property type="project" value="TreeGrafter"/>
</dbReference>
<dbReference type="PANTHER" id="PTHR47640:SF10">
    <property type="entry name" value="TRNA SELENOCYSTEINE 1-ASSOCIATED PROTEIN 1-RELATED"/>
    <property type="match status" value="1"/>
</dbReference>
<feature type="compositionally biased region" description="Polar residues" evidence="4">
    <location>
        <begin position="29"/>
        <end position="45"/>
    </location>
</feature>
<dbReference type="Gene3D" id="3.30.70.330">
    <property type="match status" value="2"/>
</dbReference>
<evidence type="ECO:0000259" key="5">
    <source>
        <dbReference type="PROSITE" id="PS50102"/>
    </source>
</evidence>
<sequence length="375" mass="42136">MDNEQQNIEAGDEVDEVDEFDEGHEYAQNEATPLQSSPLSSTMSPMISTVSTSAISEDPSIIAAIPIVPQLPAMSLSGNNAQRTLWIGDVPGSWTEETLGKVFSLKGYCFVEFVSFEQARQALFDLNGTRVQSQRDVRFNLCFANDSYNPNAEFNLHVASVPIDMSDAELYRIFDKYHSCRGAKMFRFLDGSSKGTGFVRFGNQTDQQMALVEMHRTRVGGSRILLRLAGPKGEKLDRGDGAINPFNQPPPKRERFRREDKKASQFRNGTAVPQQAQMIDPFGNPIVVPVDKNIYGTDNPWGVFPDDGDIDQVIGLDLLTTKYCPQISNKRLMIEGDQFMLDLDSSRWSPIVFKTNIRREDLEKRLIDNPWTPIP</sequence>